<dbReference type="Proteomes" id="UP001352263">
    <property type="component" value="Unassembled WGS sequence"/>
</dbReference>
<protein>
    <submittedName>
        <fullName evidence="13">Disulfide bond formation protein B</fullName>
    </submittedName>
</protein>
<keyword evidence="7" id="KW-0560">Oxidoreductase</keyword>
<keyword evidence="5" id="KW-0249">Electron transport</keyword>
<dbReference type="InterPro" id="IPR003752">
    <property type="entry name" value="DiS_bond_form_DsbB/BdbC"/>
</dbReference>
<evidence type="ECO:0000256" key="5">
    <source>
        <dbReference type="ARBA" id="ARBA00022982"/>
    </source>
</evidence>
<keyword evidence="14" id="KW-1185">Reference proteome</keyword>
<keyword evidence="11" id="KW-0676">Redox-active center</keyword>
<dbReference type="PANTHER" id="PTHR43469:SF1">
    <property type="entry name" value="SPBETA PROPHAGE-DERIVED DISULFIDE BOND FORMATION PROTEIN B"/>
    <property type="match status" value="1"/>
</dbReference>
<keyword evidence="6 12" id="KW-1133">Transmembrane helix</keyword>
<evidence type="ECO:0000256" key="10">
    <source>
        <dbReference type="ARBA" id="ARBA00023186"/>
    </source>
</evidence>
<evidence type="ECO:0000313" key="14">
    <source>
        <dbReference type="Proteomes" id="UP001352263"/>
    </source>
</evidence>
<evidence type="ECO:0000256" key="4">
    <source>
        <dbReference type="ARBA" id="ARBA00022692"/>
    </source>
</evidence>
<accession>A0ABU6JEZ3</accession>
<dbReference type="Gene3D" id="1.20.1550.10">
    <property type="entry name" value="DsbB-like"/>
    <property type="match status" value="1"/>
</dbReference>
<reference evidence="13 14" key="1">
    <citation type="submission" date="2023-10" db="EMBL/GenBank/DDBJ databases">
        <title>Noviherbaspirillum sp. CPCC 100848 genome assembly.</title>
        <authorList>
            <person name="Li X.Y."/>
            <person name="Fang X.M."/>
        </authorList>
    </citation>
    <scope>NUCLEOTIDE SEQUENCE [LARGE SCALE GENOMIC DNA]</scope>
    <source>
        <strain evidence="13 14">CPCC 100848</strain>
    </source>
</reference>
<evidence type="ECO:0000256" key="1">
    <source>
        <dbReference type="ARBA" id="ARBA00004141"/>
    </source>
</evidence>
<dbReference type="PANTHER" id="PTHR43469">
    <property type="entry name" value="DISULFIDE FORMATION PROTEIN-RELATED"/>
    <property type="match status" value="1"/>
</dbReference>
<sequence>MMASTDIKASLWPLVFLSWVLATVSTLGAIFLGEVMGLTPCVLCWYQRICMFPLVLVLAAGLFPVDVKVVRYAFPLALIGLGIAVFHLLVAEGVIAESMTPCTQGVPCSQEQIEWFGFLTIPMLSVAAFAAITALLITTHFKASK</sequence>
<dbReference type="SUPFAM" id="SSF158442">
    <property type="entry name" value="DsbB-like"/>
    <property type="match status" value="1"/>
</dbReference>
<dbReference type="EMBL" id="JAWIIV010000027">
    <property type="protein sequence ID" value="MEC4722246.1"/>
    <property type="molecule type" value="Genomic_DNA"/>
</dbReference>
<evidence type="ECO:0000256" key="9">
    <source>
        <dbReference type="ARBA" id="ARBA00023157"/>
    </source>
</evidence>
<evidence type="ECO:0000313" key="13">
    <source>
        <dbReference type="EMBL" id="MEC4722246.1"/>
    </source>
</evidence>
<organism evidence="13 14">
    <name type="scientific">Noviherbaspirillum album</name>
    <dbReference type="NCBI Taxonomy" id="3080276"/>
    <lineage>
        <taxon>Bacteria</taxon>
        <taxon>Pseudomonadati</taxon>
        <taxon>Pseudomonadota</taxon>
        <taxon>Betaproteobacteria</taxon>
        <taxon>Burkholderiales</taxon>
        <taxon>Oxalobacteraceae</taxon>
        <taxon>Noviherbaspirillum</taxon>
    </lineage>
</organism>
<comment type="similarity">
    <text evidence="2">Belongs to the DsbB family. BdbC subfamily.</text>
</comment>
<evidence type="ECO:0000256" key="3">
    <source>
        <dbReference type="ARBA" id="ARBA00022448"/>
    </source>
</evidence>
<dbReference type="InterPro" id="IPR012187">
    <property type="entry name" value="Disulphide_bond_form_BdbC"/>
</dbReference>
<dbReference type="HAMAP" id="MF_00287">
    <property type="entry name" value="BdbC"/>
    <property type="match status" value="1"/>
</dbReference>
<dbReference type="PIRSF" id="PIRSF036659">
    <property type="entry name" value="BdbC"/>
    <property type="match status" value="1"/>
</dbReference>
<keyword evidence="4 12" id="KW-0812">Transmembrane</keyword>
<evidence type="ECO:0000256" key="8">
    <source>
        <dbReference type="ARBA" id="ARBA00023136"/>
    </source>
</evidence>
<evidence type="ECO:0000256" key="12">
    <source>
        <dbReference type="SAM" id="Phobius"/>
    </source>
</evidence>
<gene>
    <name evidence="13" type="ORF">RY831_24075</name>
</gene>
<keyword evidence="9" id="KW-1015">Disulfide bond</keyword>
<comment type="subcellular location">
    <subcellularLocation>
        <location evidence="1">Membrane</location>
        <topology evidence="1">Multi-pass membrane protein</topology>
    </subcellularLocation>
</comment>
<keyword evidence="3" id="KW-0813">Transport</keyword>
<feature type="transmembrane region" description="Helical" evidence="12">
    <location>
        <begin position="115"/>
        <end position="137"/>
    </location>
</feature>
<dbReference type="RefSeq" id="WP_326508922.1">
    <property type="nucleotide sequence ID" value="NZ_JAWIIV010000027.1"/>
</dbReference>
<keyword evidence="10" id="KW-0143">Chaperone</keyword>
<name>A0ABU6JEZ3_9BURK</name>
<evidence type="ECO:0000256" key="7">
    <source>
        <dbReference type="ARBA" id="ARBA00023002"/>
    </source>
</evidence>
<dbReference type="Pfam" id="PF02600">
    <property type="entry name" value="DsbB"/>
    <property type="match status" value="1"/>
</dbReference>
<feature type="transmembrane region" description="Helical" evidence="12">
    <location>
        <begin position="45"/>
        <end position="65"/>
    </location>
</feature>
<evidence type="ECO:0000256" key="6">
    <source>
        <dbReference type="ARBA" id="ARBA00022989"/>
    </source>
</evidence>
<feature type="transmembrane region" description="Helical" evidence="12">
    <location>
        <begin position="72"/>
        <end position="95"/>
    </location>
</feature>
<evidence type="ECO:0000256" key="11">
    <source>
        <dbReference type="ARBA" id="ARBA00023284"/>
    </source>
</evidence>
<feature type="transmembrane region" description="Helical" evidence="12">
    <location>
        <begin position="12"/>
        <end position="33"/>
    </location>
</feature>
<dbReference type="InterPro" id="IPR023380">
    <property type="entry name" value="DsbB-like_sf"/>
</dbReference>
<proteinExistence type="inferred from homology"/>
<keyword evidence="8 12" id="KW-0472">Membrane</keyword>
<evidence type="ECO:0000256" key="2">
    <source>
        <dbReference type="ARBA" id="ARBA00007602"/>
    </source>
</evidence>
<comment type="caution">
    <text evidence="13">The sequence shown here is derived from an EMBL/GenBank/DDBJ whole genome shotgun (WGS) entry which is preliminary data.</text>
</comment>